<dbReference type="OrthoDB" id="676979at2759"/>
<keyword evidence="5" id="KW-1185">Reference proteome</keyword>
<dbReference type="Pfam" id="PF00560">
    <property type="entry name" value="LRR_1"/>
    <property type="match status" value="4"/>
</dbReference>
<protein>
    <recommendedName>
        <fullName evidence="6">L domain-like protein</fullName>
    </recommendedName>
</protein>
<evidence type="ECO:0000313" key="4">
    <source>
        <dbReference type="EMBL" id="KAG9071257.1"/>
    </source>
</evidence>
<keyword evidence="3" id="KW-1133">Transmembrane helix</keyword>
<sequence length="487" mass="51488">MAIRGSFVSAQDSDEGGDGEEGSSSSGSSENDDTFADPADLESDPSDPSIPTLAVTTPSAPTPTPELVPAPPPIVLEPTPSAPITPPTTPTPTTQPPAPLPTVPSGIIKAGTPSPDCAVIADLYKATGPWQFVPDTANCCNAEYPNSSGIKCNANNQIIYIYLADLSHNRLSGSLPSGAPGWANLGTLNLEQNALTGSLPDWITTLPNLHSLAIGQNLFTTGDPVPAFTFNLEPISNSSLLSPTDTLNLHPPGVPANVTPANVVVPSSVFLESFTRLPKLKQLKLDSLGISGGFPVSWQMRMVNLTKLDVSNNSMQGQLPAFLNGFTNLKTLLLDRNEFGGPIPALDKLKFLSVLDLSYNQLSGPLPPWGAGLNLTVLNLSNNLLSGPLPLDNYHYWRTCSVANNYFQCIKGPEQILSAKWKADCRATCSDDQPPIPFVRPPINTTLTAIKVRPNRNDALASVIPSIAAAGWISLGAIIVSTFSLFI</sequence>
<dbReference type="InterPro" id="IPR032675">
    <property type="entry name" value="LRR_dom_sf"/>
</dbReference>
<dbReference type="PROSITE" id="PS51450">
    <property type="entry name" value="LRR"/>
    <property type="match status" value="1"/>
</dbReference>
<evidence type="ECO:0008006" key="6">
    <source>
        <dbReference type="Google" id="ProtNLM"/>
    </source>
</evidence>
<feature type="compositionally biased region" description="Acidic residues" evidence="2">
    <location>
        <begin position="30"/>
        <end position="45"/>
    </location>
</feature>
<accession>A0A9P7Y347</accession>
<feature type="compositionally biased region" description="Acidic residues" evidence="2">
    <location>
        <begin position="12"/>
        <end position="21"/>
    </location>
</feature>
<organism evidence="4 5">
    <name type="scientific">Linnemannia hyalina</name>
    <dbReference type="NCBI Taxonomy" id="64524"/>
    <lineage>
        <taxon>Eukaryota</taxon>
        <taxon>Fungi</taxon>
        <taxon>Fungi incertae sedis</taxon>
        <taxon>Mucoromycota</taxon>
        <taxon>Mortierellomycotina</taxon>
        <taxon>Mortierellomycetes</taxon>
        <taxon>Mortierellales</taxon>
        <taxon>Mortierellaceae</taxon>
        <taxon>Linnemannia</taxon>
    </lineage>
</organism>
<dbReference type="Gene3D" id="3.80.10.10">
    <property type="entry name" value="Ribonuclease Inhibitor"/>
    <property type="match status" value="2"/>
</dbReference>
<evidence type="ECO:0000256" key="2">
    <source>
        <dbReference type="SAM" id="MobiDB-lite"/>
    </source>
</evidence>
<dbReference type="InterPro" id="IPR001611">
    <property type="entry name" value="Leu-rich_rpt"/>
</dbReference>
<dbReference type="Proteomes" id="UP000707451">
    <property type="component" value="Unassembled WGS sequence"/>
</dbReference>
<name>A0A9P7Y347_9FUNG</name>
<keyword evidence="1" id="KW-0732">Signal</keyword>
<feature type="transmembrane region" description="Helical" evidence="3">
    <location>
        <begin position="463"/>
        <end position="486"/>
    </location>
</feature>
<feature type="region of interest" description="Disordered" evidence="2">
    <location>
        <begin position="1"/>
        <end position="102"/>
    </location>
</feature>
<evidence type="ECO:0000256" key="1">
    <source>
        <dbReference type="ARBA" id="ARBA00022729"/>
    </source>
</evidence>
<proteinExistence type="predicted"/>
<dbReference type="PRINTS" id="PR00019">
    <property type="entry name" value="LEURICHRPT"/>
</dbReference>
<comment type="caution">
    <text evidence="4">The sequence shown here is derived from an EMBL/GenBank/DDBJ whole genome shotgun (WGS) entry which is preliminary data.</text>
</comment>
<gene>
    <name evidence="4" type="ORF">KI688_008803</name>
</gene>
<dbReference type="EMBL" id="JAHRHY010000003">
    <property type="protein sequence ID" value="KAG9071257.1"/>
    <property type="molecule type" value="Genomic_DNA"/>
</dbReference>
<feature type="compositionally biased region" description="Pro residues" evidence="2">
    <location>
        <begin position="60"/>
        <end position="102"/>
    </location>
</feature>
<reference evidence="4" key="1">
    <citation type="submission" date="2021-06" db="EMBL/GenBank/DDBJ databases">
        <title>Genome Sequence of Mortierella hyaline Strain SCG-10, a Cold-Adapted, Nitrate-Reducing Fungus Isolated from Soil in Minnesota, USA.</title>
        <authorList>
            <person name="Aldossari N."/>
        </authorList>
    </citation>
    <scope>NUCLEOTIDE SEQUENCE</scope>
    <source>
        <strain evidence="4">SCG-10</strain>
    </source>
</reference>
<evidence type="ECO:0000256" key="3">
    <source>
        <dbReference type="SAM" id="Phobius"/>
    </source>
</evidence>
<dbReference type="AlphaFoldDB" id="A0A9P7Y347"/>
<keyword evidence="3" id="KW-0472">Membrane</keyword>
<evidence type="ECO:0000313" key="5">
    <source>
        <dbReference type="Proteomes" id="UP000707451"/>
    </source>
</evidence>
<dbReference type="SUPFAM" id="SSF52058">
    <property type="entry name" value="L domain-like"/>
    <property type="match status" value="1"/>
</dbReference>
<dbReference type="PANTHER" id="PTHR47988">
    <property type="entry name" value="SOMATIC EMBRYOGENESIS RECEPTOR KINASE 1"/>
    <property type="match status" value="1"/>
</dbReference>
<keyword evidence="3" id="KW-0812">Transmembrane</keyword>